<sequence>MVKFHPINKVMTVGTFLFFASLIVLAIGTIFHSNGPILADTFLYGGLAFLISIILLTIGVLTGARSGKLRQRTDEIFGKKQKRE</sequence>
<keyword evidence="1" id="KW-0812">Transmembrane</keyword>
<evidence type="ECO:0000256" key="1">
    <source>
        <dbReference type="SAM" id="Phobius"/>
    </source>
</evidence>
<dbReference type="RefSeq" id="WP_148690137.1">
    <property type="nucleotide sequence ID" value="NZ_LT671858.1"/>
</dbReference>
<organism evidence="2 3">
    <name type="scientific">Cuniculiplasma divulgatum</name>
    <dbReference type="NCBI Taxonomy" id="1673428"/>
    <lineage>
        <taxon>Archaea</taxon>
        <taxon>Methanobacteriati</taxon>
        <taxon>Thermoplasmatota</taxon>
        <taxon>Thermoplasmata</taxon>
        <taxon>Thermoplasmatales</taxon>
        <taxon>Cuniculiplasmataceae</taxon>
        <taxon>Cuniculiplasma</taxon>
    </lineage>
</organism>
<feature type="transmembrane region" description="Helical" evidence="1">
    <location>
        <begin position="12"/>
        <end position="31"/>
    </location>
</feature>
<keyword evidence="1" id="KW-0472">Membrane</keyword>
<proteinExistence type="predicted"/>
<name>A0A1N5WDR2_9ARCH</name>
<dbReference type="Proteomes" id="UP000195607">
    <property type="component" value="Chromosome I"/>
</dbReference>
<dbReference type="EMBL" id="LT671858">
    <property type="protein sequence ID" value="SIM83352.1"/>
    <property type="molecule type" value="Genomic_DNA"/>
</dbReference>
<dbReference type="GeneID" id="41589020"/>
<feature type="transmembrane region" description="Helical" evidence="1">
    <location>
        <begin position="43"/>
        <end position="64"/>
    </location>
</feature>
<dbReference type="AlphaFoldDB" id="A0A1N5WDR2"/>
<evidence type="ECO:0000313" key="2">
    <source>
        <dbReference type="EMBL" id="SIM83352.1"/>
    </source>
</evidence>
<gene>
    <name evidence="2" type="ORF">CSP5_1778</name>
</gene>
<evidence type="ECO:0000313" key="3">
    <source>
        <dbReference type="Proteomes" id="UP000195607"/>
    </source>
</evidence>
<reference evidence="2 3" key="1">
    <citation type="submission" date="2016-04" db="EMBL/GenBank/DDBJ databases">
        <authorList>
            <person name="Evans L.H."/>
            <person name="Alamgir A."/>
            <person name="Owens N."/>
            <person name="Weber N.D."/>
            <person name="Virtaneva K."/>
            <person name="Barbian K."/>
            <person name="Babar A."/>
            <person name="Rosenke K."/>
        </authorList>
    </citation>
    <scope>NUCLEOTIDE SEQUENCE [LARGE SCALE GENOMIC DNA]</scope>
    <source>
        <strain evidence="3">S5(T) (JCM 30642 \VKM B-2941)</strain>
    </source>
</reference>
<keyword evidence="1" id="KW-1133">Transmembrane helix</keyword>
<protein>
    <submittedName>
        <fullName evidence="2">Membrane protein</fullName>
    </submittedName>
</protein>
<accession>A0A1N5WDR2</accession>